<sequence>MSFMTYSTALTLWLTIQERFHKTAKSMPEQDLHLSMNTVSIGYMLRHSAEVEYMFAEWFFGKSIPADIELLTKHGPAGTKVVFTNLQELADFMTASNQHLIDAMRDLPEEAWHKPVETPLGSSTPLEALGRLMYHTGIHAGQISQMQKSFHTKEKELTH</sequence>
<accession>A0A2P7UHC2</accession>
<protein>
    <submittedName>
        <fullName evidence="2">DinB family protein</fullName>
    </submittedName>
</protein>
<dbReference type="InterPro" id="IPR034660">
    <property type="entry name" value="DinB/YfiT-like"/>
</dbReference>
<dbReference type="InterPro" id="IPR024775">
    <property type="entry name" value="DinB-like"/>
</dbReference>
<dbReference type="Pfam" id="PF12867">
    <property type="entry name" value="DinB_2"/>
    <property type="match status" value="1"/>
</dbReference>
<comment type="caution">
    <text evidence="2">The sequence shown here is derived from an EMBL/GenBank/DDBJ whole genome shotgun (WGS) entry which is preliminary data.</text>
</comment>
<dbReference type="OrthoDB" id="824606at2"/>
<evidence type="ECO:0000313" key="3">
    <source>
        <dbReference type="Proteomes" id="UP000240419"/>
    </source>
</evidence>
<dbReference type="EMBL" id="PXZM01000058">
    <property type="protein sequence ID" value="PSJ86396.1"/>
    <property type="molecule type" value="Genomic_DNA"/>
</dbReference>
<reference evidence="2 3" key="1">
    <citation type="submission" date="2018-03" db="EMBL/GenBank/DDBJ databases">
        <title>Brevisbacillus phylogenomics.</title>
        <authorList>
            <person name="Dunlap C."/>
        </authorList>
    </citation>
    <scope>NUCLEOTIDE SEQUENCE [LARGE SCALE GENOMIC DNA]</scope>
    <source>
        <strain evidence="2 3">NRRL NRS-1210</strain>
    </source>
</reference>
<organism evidence="2 3">
    <name type="scientific">Brevibacillus fortis</name>
    <dbReference type="NCBI Taxonomy" id="2126352"/>
    <lineage>
        <taxon>Bacteria</taxon>
        <taxon>Bacillati</taxon>
        <taxon>Bacillota</taxon>
        <taxon>Bacilli</taxon>
        <taxon>Bacillales</taxon>
        <taxon>Paenibacillaceae</taxon>
        <taxon>Brevibacillus</taxon>
    </lineage>
</organism>
<dbReference type="SUPFAM" id="SSF109854">
    <property type="entry name" value="DinB/YfiT-like putative metalloenzymes"/>
    <property type="match status" value="1"/>
</dbReference>
<proteinExistence type="predicted"/>
<keyword evidence="3" id="KW-1185">Reference proteome</keyword>
<dbReference type="Proteomes" id="UP000240419">
    <property type="component" value="Unassembled WGS sequence"/>
</dbReference>
<gene>
    <name evidence="2" type="ORF">C7R93_28455</name>
</gene>
<dbReference type="AlphaFoldDB" id="A0A2P7UHC2"/>
<evidence type="ECO:0000313" key="2">
    <source>
        <dbReference type="EMBL" id="PSJ86396.1"/>
    </source>
</evidence>
<evidence type="ECO:0000259" key="1">
    <source>
        <dbReference type="Pfam" id="PF12867"/>
    </source>
</evidence>
<feature type="domain" description="DinB-like" evidence="1">
    <location>
        <begin position="17"/>
        <end position="143"/>
    </location>
</feature>
<dbReference type="Gene3D" id="1.20.120.450">
    <property type="entry name" value="dinb family like domain"/>
    <property type="match status" value="1"/>
</dbReference>
<name>A0A2P7UHC2_9BACL</name>